<dbReference type="GeneID" id="118349471"/>
<protein>
    <submittedName>
        <fullName evidence="2">Glycine-rich cell wall structural protein-like</fullName>
    </submittedName>
</protein>
<keyword evidence="1" id="KW-1185">Reference proteome</keyword>
<dbReference type="RefSeq" id="XP_035550051.1">
    <property type="nucleotide sequence ID" value="XM_035694158.1"/>
</dbReference>
<accession>A0A6P9ES25</accession>
<sequence>MIRALYFESEPESSLTGPCAVSVDKLPGAGLGGLLLDGNTTGASPGIAELDGMFAEASGAMPLAGTSAVSGGLAGVVLGEETGAGNRIGEGPFVDGLWVGETMGFGGLAGDFSGAMEGDLTGEVDGDFAGEMDGDFAGGFETGSGLVGVYVGGDTVGDFEGDAGEMEGEGA</sequence>
<reference evidence="2" key="1">
    <citation type="submission" date="2025-08" db="UniProtKB">
        <authorList>
            <consortium name="RefSeq"/>
        </authorList>
    </citation>
    <scope>IDENTIFICATION</scope>
    <source>
        <tissue evidence="2">Leaves</tissue>
    </source>
</reference>
<dbReference type="KEGG" id="jre:118349471"/>
<dbReference type="Proteomes" id="UP000235220">
    <property type="component" value="Chromosome 9"/>
</dbReference>
<organism evidence="1 2">
    <name type="scientific">Juglans regia</name>
    <name type="common">English walnut</name>
    <dbReference type="NCBI Taxonomy" id="51240"/>
    <lineage>
        <taxon>Eukaryota</taxon>
        <taxon>Viridiplantae</taxon>
        <taxon>Streptophyta</taxon>
        <taxon>Embryophyta</taxon>
        <taxon>Tracheophyta</taxon>
        <taxon>Spermatophyta</taxon>
        <taxon>Magnoliopsida</taxon>
        <taxon>eudicotyledons</taxon>
        <taxon>Gunneridae</taxon>
        <taxon>Pentapetalae</taxon>
        <taxon>rosids</taxon>
        <taxon>fabids</taxon>
        <taxon>Fagales</taxon>
        <taxon>Juglandaceae</taxon>
        <taxon>Juglans</taxon>
    </lineage>
</organism>
<evidence type="ECO:0000313" key="2">
    <source>
        <dbReference type="RefSeq" id="XP_035550051.1"/>
    </source>
</evidence>
<evidence type="ECO:0000313" key="1">
    <source>
        <dbReference type="Proteomes" id="UP000235220"/>
    </source>
</evidence>
<dbReference type="OrthoDB" id="1750977at2759"/>
<dbReference type="InParanoid" id="A0A6P9ES25"/>
<proteinExistence type="predicted"/>
<gene>
    <name evidence="2" type="primary">LOC118349471</name>
</gene>
<dbReference type="AlphaFoldDB" id="A0A6P9ES25"/>
<name>A0A6P9ES25_JUGRE</name>